<dbReference type="Gene3D" id="3.80.10.10">
    <property type="entry name" value="Ribonuclease Inhibitor"/>
    <property type="match status" value="4"/>
</dbReference>
<evidence type="ECO:0000256" key="8">
    <source>
        <dbReference type="ARBA" id="ARBA00022989"/>
    </source>
</evidence>
<proteinExistence type="inferred from homology"/>
<keyword evidence="3" id="KW-1003">Cell membrane</keyword>
<dbReference type="InterPro" id="IPR013210">
    <property type="entry name" value="LRR_N_plant-typ"/>
</dbReference>
<reference evidence="16 17" key="3">
    <citation type="submission" date="2019-11" db="EMBL/GenBank/DDBJ databases">
        <title>A de novo genome assembly of a pear dwarfing rootstock.</title>
        <authorList>
            <person name="Wang F."/>
            <person name="Wang J."/>
            <person name="Li S."/>
            <person name="Zhang Y."/>
            <person name="Fang M."/>
            <person name="Ma L."/>
            <person name="Zhao Y."/>
            <person name="Jiang S."/>
        </authorList>
    </citation>
    <scope>NUCLEOTIDE SEQUENCE [LARGE SCALE GENOMIC DNA]</scope>
    <source>
        <strain evidence="16">S2</strain>
        <tissue evidence="16">Leaf</tissue>
    </source>
</reference>
<dbReference type="SMART" id="SM00365">
    <property type="entry name" value="LRR_SD22"/>
    <property type="match status" value="6"/>
</dbReference>
<protein>
    <submittedName>
        <fullName evidence="16">LRR receptor-like serine/threonine-protein kinase GSO2</fullName>
    </submittedName>
</protein>
<dbReference type="PRINTS" id="PR00019">
    <property type="entry name" value="LEURICHRPT"/>
</dbReference>
<dbReference type="EMBL" id="SMOL01000768">
    <property type="protein sequence ID" value="KAB2597721.1"/>
    <property type="molecule type" value="Genomic_DNA"/>
</dbReference>
<evidence type="ECO:0000256" key="7">
    <source>
        <dbReference type="ARBA" id="ARBA00022737"/>
    </source>
</evidence>
<keyword evidence="8 12" id="KW-1133">Transmembrane helix</keyword>
<keyword evidence="10 16" id="KW-0675">Receptor</keyword>
<evidence type="ECO:0000256" key="6">
    <source>
        <dbReference type="ARBA" id="ARBA00022729"/>
    </source>
</evidence>
<keyword evidence="16" id="KW-0808">Transferase</keyword>
<evidence type="ECO:0000256" key="3">
    <source>
        <dbReference type="ARBA" id="ARBA00022475"/>
    </source>
</evidence>
<evidence type="ECO:0000256" key="11">
    <source>
        <dbReference type="ARBA" id="ARBA00023180"/>
    </source>
</evidence>
<dbReference type="Pfam" id="PF00560">
    <property type="entry name" value="LRR_1"/>
    <property type="match status" value="6"/>
</dbReference>
<evidence type="ECO:0000256" key="4">
    <source>
        <dbReference type="ARBA" id="ARBA00022614"/>
    </source>
</evidence>
<dbReference type="Proteomes" id="UP000327157">
    <property type="component" value="Chromosome 1"/>
</dbReference>
<evidence type="ECO:0000256" key="9">
    <source>
        <dbReference type="ARBA" id="ARBA00023136"/>
    </source>
</evidence>
<dbReference type="GO" id="GO:0016301">
    <property type="term" value="F:kinase activity"/>
    <property type="evidence" value="ECO:0007669"/>
    <property type="project" value="UniProtKB-KW"/>
</dbReference>
<dbReference type="InterPro" id="IPR001611">
    <property type="entry name" value="Leu-rich_rpt"/>
</dbReference>
<dbReference type="FunFam" id="3.80.10.10:FF:000095">
    <property type="entry name" value="LRR receptor-like serine/threonine-protein kinase GSO1"/>
    <property type="match status" value="1"/>
</dbReference>
<dbReference type="FunFam" id="3.80.10.10:FF:000213">
    <property type="entry name" value="Tyrosine-sulfated glycopeptide receptor 1"/>
    <property type="match status" value="1"/>
</dbReference>
<feature type="signal peptide" evidence="13">
    <location>
        <begin position="1"/>
        <end position="31"/>
    </location>
</feature>
<dbReference type="PANTHER" id="PTHR48063:SF101">
    <property type="entry name" value="LRR RECEPTOR-LIKE SERINE_THREONINE-PROTEIN KINASE FLS2"/>
    <property type="match status" value="1"/>
</dbReference>
<keyword evidence="7" id="KW-0677">Repeat</keyword>
<feature type="chain" id="PRO_5024330092" evidence="13">
    <location>
        <begin position="32"/>
        <end position="965"/>
    </location>
</feature>
<dbReference type="PANTHER" id="PTHR48063">
    <property type="entry name" value="LRR RECEPTOR-LIKE KINASE"/>
    <property type="match status" value="1"/>
</dbReference>
<dbReference type="InterPro" id="IPR025875">
    <property type="entry name" value="Leu-rich_rpt_4"/>
</dbReference>
<dbReference type="OrthoDB" id="1165540at2759"/>
<feature type="domain" description="Leucine-rich repeat-containing N-terminal plant-type" evidence="14">
    <location>
        <begin position="54"/>
        <end position="95"/>
    </location>
</feature>
<evidence type="ECO:0000256" key="2">
    <source>
        <dbReference type="ARBA" id="ARBA00009592"/>
    </source>
</evidence>
<evidence type="ECO:0000313" key="16">
    <source>
        <dbReference type="EMBL" id="KAB2597721.1"/>
    </source>
</evidence>
<dbReference type="SUPFAM" id="SSF52058">
    <property type="entry name" value="L domain-like"/>
    <property type="match status" value="3"/>
</dbReference>
<dbReference type="Pfam" id="PF08263">
    <property type="entry name" value="LRRNT_2"/>
    <property type="match status" value="1"/>
</dbReference>
<comment type="subcellular location">
    <subcellularLocation>
        <location evidence="1">Cell membrane</location>
        <topology evidence="1">Single-pass type I membrane protein</topology>
    </subcellularLocation>
</comment>
<dbReference type="SMART" id="SM00369">
    <property type="entry name" value="LRR_TYP"/>
    <property type="match status" value="8"/>
</dbReference>
<gene>
    <name evidence="16" type="ORF">D8674_000641</name>
</gene>
<accession>A0A5N5F6M0</accession>
<keyword evidence="5 12" id="KW-0812">Transmembrane</keyword>
<dbReference type="InterPro" id="IPR032675">
    <property type="entry name" value="LRR_dom_sf"/>
</dbReference>
<evidence type="ECO:0000313" key="17">
    <source>
        <dbReference type="Proteomes" id="UP000327157"/>
    </source>
</evidence>
<dbReference type="AlphaFoldDB" id="A0A5N5F6M0"/>
<dbReference type="Pfam" id="PF13855">
    <property type="entry name" value="LRR_8"/>
    <property type="match status" value="1"/>
</dbReference>
<feature type="domain" description="Disease resistance R13L4/SHOC-2-like LRR" evidence="15">
    <location>
        <begin position="137"/>
        <end position="254"/>
    </location>
</feature>
<feature type="transmembrane region" description="Helical" evidence="12">
    <location>
        <begin position="916"/>
        <end position="938"/>
    </location>
</feature>
<dbReference type="Pfam" id="PF12799">
    <property type="entry name" value="LRR_4"/>
    <property type="match status" value="1"/>
</dbReference>
<comment type="similarity">
    <text evidence="2">Belongs to the RLP family.</text>
</comment>
<evidence type="ECO:0000256" key="10">
    <source>
        <dbReference type="ARBA" id="ARBA00023170"/>
    </source>
</evidence>
<keyword evidence="17" id="KW-1185">Reference proteome</keyword>
<keyword evidence="16" id="KW-0418">Kinase</keyword>
<keyword evidence="4" id="KW-0433">Leucine-rich repeat</keyword>
<evidence type="ECO:0000256" key="5">
    <source>
        <dbReference type="ARBA" id="ARBA00022692"/>
    </source>
</evidence>
<dbReference type="InterPro" id="IPR003591">
    <property type="entry name" value="Leu-rich_rpt_typical-subtyp"/>
</dbReference>
<organism evidence="16 17">
    <name type="scientific">Pyrus ussuriensis x Pyrus communis</name>
    <dbReference type="NCBI Taxonomy" id="2448454"/>
    <lineage>
        <taxon>Eukaryota</taxon>
        <taxon>Viridiplantae</taxon>
        <taxon>Streptophyta</taxon>
        <taxon>Embryophyta</taxon>
        <taxon>Tracheophyta</taxon>
        <taxon>Spermatophyta</taxon>
        <taxon>Magnoliopsida</taxon>
        <taxon>eudicotyledons</taxon>
        <taxon>Gunneridae</taxon>
        <taxon>Pentapetalae</taxon>
        <taxon>rosids</taxon>
        <taxon>fabids</taxon>
        <taxon>Rosales</taxon>
        <taxon>Rosaceae</taxon>
        <taxon>Amygdaloideae</taxon>
        <taxon>Maleae</taxon>
        <taxon>Pyrus</taxon>
    </lineage>
</organism>
<dbReference type="Pfam" id="PF23598">
    <property type="entry name" value="LRR_14"/>
    <property type="match status" value="1"/>
</dbReference>
<comment type="caution">
    <text evidence="16">The sequence shown here is derived from an EMBL/GenBank/DDBJ whole genome shotgun (WGS) entry which is preliminary data.</text>
</comment>
<dbReference type="FunFam" id="3.80.10.10:FF:000383">
    <property type="entry name" value="Leucine-rich repeat receptor protein kinase EMS1"/>
    <property type="match status" value="1"/>
</dbReference>
<evidence type="ECO:0000256" key="12">
    <source>
        <dbReference type="SAM" id="Phobius"/>
    </source>
</evidence>
<name>A0A5N5F6M0_9ROSA</name>
<dbReference type="InterPro" id="IPR055414">
    <property type="entry name" value="LRR_R13L4/SHOC2-like"/>
</dbReference>
<evidence type="ECO:0000256" key="13">
    <source>
        <dbReference type="SAM" id="SignalP"/>
    </source>
</evidence>
<dbReference type="GO" id="GO:0005886">
    <property type="term" value="C:plasma membrane"/>
    <property type="evidence" value="ECO:0007669"/>
    <property type="project" value="UniProtKB-SubCell"/>
</dbReference>
<evidence type="ECO:0000259" key="14">
    <source>
        <dbReference type="Pfam" id="PF08263"/>
    </source>
</evidence>
<evidence type="ECO:0000256" key="1">
    <source>
        <dbReference type="ARBA" id="ARBA00004251"/>
    </source>
</evidence>
<dbReference type="InterPro" id="IPR046956">
    <property type="entry name" value="RLP23-like"/>
</dbReference>
<reference evidence="17" key="2">
    <citation type="submission" date="2019-10" db="EMBL/GenBank/DDBJ databases">
        <title>A de novo genome assembly of a pear dwarfing rootstock.</title>
        <authorList>
            <person name="Wang F."/>
            <person name="Wang J."/>
            <person name="Li S."/>
            <person name="Zhang Y."/>
            <person name="Fang M."/>
            <person name="Ma L."/>
            <person name="Zhao Y."/>
            <person name="Jiang S."/>
        </authorList>
    </citation>
    <scope>NUCLEOTIDE SEQUENCE [LARGE SCALE GENOMIC DNA]</scope>
</reference>
<sequence>MESDGIRCLKKLFHNSIVVLLFLQCFNPSLSSGFYNVSVDFRAISHRVVTRCIESEREALLAFKQGLVDDYDLLSSWGREEHKQDCCKWLGVHCSNRTNHVTQLHLGGSYLYQAYALQQKGRKQYIKYYLQGKMMSPKLIKLKHLKYLDLSWINFNGSQVPDFIGSLSNLRHLDLSDASFGGRITTQIGNLTHLQHLDLSFNHFANVENMNSWLPHLSALTDLDLRYTNLSNVPDWMEAVNKLPKLTNLSLSFCSLPSPLIHSSTLFNINSSKSLAHFDLSFNQLPFSSSSSIFVWLSKYNASLVSLDLSYNQIKGGIPQSFSGLCNLQELYLYNNTLSGQLSWLVQILMSACPDQNSLKTLGLSSNHLSGSIPNLTNFSSLQELYLDDNQLSGTVPESIGHMSRLESINLGMNALEGVVSESHFSNLSKLRYLDLSSTSLSLSFSSNWTPPFQLYSIYLSSCMVGPHFPKWLQTQKSYTVLDISNARISDILPSWFWSPLSHQDPGSIFIDLSNNRIRGTIPNSRFEFPSSSLSQVNLSWNRLEGPVPSFLSTALSLDLSNNKLSGLISFMCPKTPNKVSRLAFLDLSSNNLQEQLPNCWTRFENLVFLDLSDNALFGKIPTTMGSLPSIQTLKLDKNGFVGELPSSLKNFATLSVFDVGENNLSGLIPEWLGVGLPNLAILILRSNHFYGSIPLQLCNMRDIQILDFSMNNISGNIPKCINNLTNLAQKGSSSITIYHMYNRSAGRQVYLEEASLIWKGIMSKYKSTLGLVKCIHLSSNQLTGEIPREITDLVGLVSLNLSRNNLTGQITPMIGKLESLQSLDLSRNHIYGGIPTSLFQIYGLGDLDLSNNNLSGKIPMGTQLQTYDPSDFAGNPLLCGIPLQQLCSPEETSPEEQPMFGDQVKENDGLITTGFYLSLALGFVVGFWGVCGSLIFIKSWRYTYYKFLNCVYDWLYVRVALIKR</sequence>
<reference evidence="16 17" key="1">
    <citation type="submission" date="2019-09" db="EMBL/GenBank/DDBJ databases">
        <authorList>
            <person name="Ou C."/>
        </authorList>
    </citation>
    <scope>NUCLEOTIDE SEQUENCE [LARGE SCALE GENOMIC DNA]</scope>
    <source>
        <strain evidence="16">S2</strain>
        <tissue evidence="16">Leaf</tissue>
    </source>
</reference>
<evidence type="ECO:0000259" key="15">
    <source>
        <dbReference type="Pfam" id="PF23598"/>
    </source>
</evidence>
<keyword evidence="6 13" id="KW-0732">Signal</keyword>
<dbReference type="PROSITE" id="PS51450">
    <property type="entry name" value="LRR"/>
    <property type="match status" value="2"/>
</dbReference>
<keyword evidence="11" id="KW-0325">Glycoprotein</keyword>
<keyword evidence="9 12" id="KW-0472">Membrane</keyword>